<gene>
    <name evidence="16" type="ORF">H9727_05440</name>
</gene>
<dbReference type="Pfam" id="PF03481">
    <property type="entry name" value="Sua5_C"/>
    <property type="match status" value="1"/>
</dbReference>
<dbReference type="Gene3D" id="3.90.870.10">
    <property type="entry name" value="DHBP synthase"/>
    <property type="match status" value="1"/>
</dbReference>
<feature type="binding site" evidence="14">
    <location>
        <position position="55"/>
    </location>
    <ligand>
        <name>ATP</name>
        <dbReference type="ChEBI" id="CHEBI:30616"/>
    </ligand>
</feature>
<dbReference type="GO" id="GO:0006450">
    <property type="term" value="P:regulation of translational fidelity"/>
    <property type="evidence" value="ECO:0007669"/>
    <property type="project" value="TreeGrafter"/>
</dbReference>
<comment type="catalytic activity">
    <reaction evidence="12 13">
        <text>L-threonine + hydrogencarbonate + ATP = L-threonylcarbamoyladenylate + diphosphate + H2O</text>
        <dbReference type="Rhea" id="RHEA:36407"/>
        <dbReference type="ChEBI" id="CHEBI:15377"/>
        <dbReference type="ChEBI" id="CHEBI:17544"/>
        <dbReference type="ChEBI" id="CHEBI:30616"/>
        <dbReference type="ChEBI" id="CHEBI:33019"/>
        <dbReference type="ChEBI" id="CHEBI:57926"/>
        <dbReference type="ChEBI" id="CHEBI:73682"/>
        <dbReference type="EC" id="2.7.7.87"/>
    </reaction>
</comment>
<feature type="binding site" evidence="14">
    <location>
        <position position="32"/>
    </location>
    <ligand>
        <name>L-threonine</name>
        <dbReference type="ChEBI" id="CHEBI:57926"/>
    </ligand>
</feature>
<keyword evidence="7 13" id="KW-0819">tRNA processing</keyword>
<evidence type="ECO:0000256" key="13">
    <source>
        <dbReference type="PIRNR" id="PIRNR004930"/>
    </source>
</evidence>
<dbReference type="PANTHER" id="PTHR17490">
    <property type="entry name" value="SUA5"/>
    <property type="match status" value="1"/>
</dbReference>
<keyword evidence="10 13" id="KW-0067">ATP-binding</keyword>
<dbReference type="InterPro" id="IPR038385">
    <property type="entry name" value="Sua5/YwlC_C"/>
</dbReference>
<reference evidence="16" key="1">
    <citation type="journal article" date="2021" name="PeerJ">
        <title>Extensive microbial diversity within the chicken gut microbiome revealed by metagenomics and culture.</title>
        <authorList>
            <person name="Gilroy R."/>
            <person name="Ravi A."/>
            <person name="Getino M."/>
            <person name="Pursley I."/>
            <person name="Horton D.L."/>
            <person name="Alikhan N.F."/>
            <person name="Baker D."/>
            <person name="Gharbi K."/>
            <person name="Hall N."/>
            <person name="Watson M."/>
            <person name="Adriaenssens E.M."/>
            <person name="Foster-Nyarko E."/>
            <person name="Jarju S."/>
            <person name="Secka A."/>
            <person name="Antonio M."/>
            <person name="Oren A."/>
            <person name="Chaudhuri R.R."/>
            <person name="La Ragione R."/>
            <person name="Hildebrand F."/>
            <person name="Pallen M.J."/>
        </authorList>
    </citation>
    <scope>NUCLEOTIDE SEQUENCE</scope>
    <source>
        <strain evidence="16">CHK187-5294</strain>
    </source>
</reference>
<dbReference type="EMBL" id="DXCL01000028">
    <property type="protein sequence ID" value="HIZ03711.1"/>
    <property type="molecule type" value="Genomic_DNA"/>
</dbReference>
<feature type="binding site" evidence="14">
    <location>
        <position position="192"/>
    </location>
    <ligand>
        <name>ATP</name>
        <dbReference type="ChEBI" id="CHEBI:30616"/>
    </ligand>
</feature>
<evidence type="ECO:0000256" key="7">
    <source>
        <dbReference type="ARBA" id="ARBA00022694"/>
    </source>
</evidence>
<keyword evidence="8 13" id="KW-0548">Nucleotidyltransferase</keyword>
<evidence type="ECO:0000256" key="8">
    <source>
        <dbReference type="ARBA" id="ARBA00022695"/>
    </source>
</evidence>
<dbReference type="AlphaFoldDB" id="A0A9D2CZL3"/>
<dbReference type="Gene3D" id="3.40.50.11030">
    <property type="entry name" value="Threonylcarbamoyl-AMP synthase, C-terminal domain"/>
    <property type="match status" value="1"/>
</dbReference>
<evidence type="ECO:0000256" key="12">
    <source>
        <dbReference type="ARBA" id="ARBA00048366"/>
    </source>
</evidence>
<accession>A0A9D2CZL3</accession>
<evidence type="ECO:0000256" key="11">
    <source>
        <dbReference type="ARBA" id="ARBA00029774"/>
    </source>
</evidence>
<dbReference type="GO" id="GO:0061710">
    <property type="term" value="F:L-threonylcarbamoyladenylate synthase"/>
    <property type="evidence" value="ECO:0007669"/>
    <property type="project" value="UniProtKB-EC"/>
</dbReference>
<organism evidence="16 17">
    <name type="scientific">Candidatus Borkfalkia avistercoris</name>
    <dbReference type="NCBI Taxonomy" id="2838504"/>
    <lineage>
        <taxon>Bacteria</taxon>
        <taxon>Bacillati</taxon>
        <taxon>Bacillota</taxon>
        <taxon>Clostridia</taxon>
        <taxon>Christensenellales</taxon>
        <taxon>Christensenellaceae</taxon>
        <taxon>Candidatus Borkfalkia</taxon>
    </lineage>
</organism>
<evidence type="ECO:0000313" key="16">
    <source>
        <dbReference type="EMBL" id="HIZ03711.1"/>
    </source>
</evidence>
<evidence type="ECO:0000256" key="6">
    <source>
        <dbReference type="ARBA" id="ARBA00022679"/>
    </source>
</evidence>
<comment type="similarity">
    <text evidence="2 13">Belongs to the SUA5 family.</text>
</comment>
<evidence type="ECO:0000259" key="15">
    <source>
        <dbReference type="PROSITE" id="PS51163"/>
    </source>
</evidence>
<feature type="binding site" evidence="14">
    <location>
        <position position="148"/>
    </location>
    <ligand>
        <name>ATP</name>
        <dbReference type="ChEBI" id="CHEBI:30616"/>
    </ligand>
</feature>
<dbReference type="InterPro" id="IPR010923">
    <property type="entry name" value="T(6)A37_SUA5"/>
</dbReference>
<evidence type="ECO:0000256" key="10">
    <source>
        <dbReference type="ARBA" id="ARBA00022840"/>
    </source>
</evidence>
<dbReference type="SUPFAM" id="SSF55821">
    <property type="entry name" value="YrdC/RibB"/>
    <property type="match status" value="1"/>
</dbReference>
<dbReference type="InterPro" id="IPR005145">
    <property type="entry name" value="Sua5_C"/>
</dbReference>
<dbReference type="GO" id="GO:0005737">
    <property type="term" value="C:cytoplasm"/>
    <property type="evidence" value="ECO:0007669"/>
    <property type="project" value="UniProtKB-SubCell"/>
</dbReference>
<evidence type="ECO:0000256" key="14">
    <source>
        <dbReference type="PIRSR" id="PIRSR004930-1"/>
    </source>
</evidence>
<dbReference type="GO" id="GO:0000049">
    <property type="term" value="F:tRNA binding"/>
    <property type="evidence" value="ECO:0007669"/>
    <property type="project" value="TreeGrafter"/>
</dbReference>
<dbReference type="PIRSF" id="PIRSF004930">
    <property type="entry name" value="Tln_factor_SUA5"/>
    <property type="match status" value="1"/>
</dbReference>
<dbReference type="GO" id="GO:0008033">
    <property type="term" value="P:tRNA processing"/>
    <property type="evidence" value="ECO:0007669"/>
    <property type="project" value="UniProtKB-KW"/>
</dbReference>
<feature type="binding site" evidence="14">
    <location>
        <position position="229"/>
    </location>
    <ligand>
        <name>ATP</name>
        <dbReference type="ChEBI" id="CHEBI:30616"/>
    </ligand>
</feature>
<feature type="binding site" evidence="14">
    <location>
        <position position="118"/>
    </location>
    <ligand>
        <name>ATP</name>
        <dbReference type="ChEBI" id="CHEBI:30616"/>
    </ligand>
</feature>
<protein>
    <recommendedName>
        <fullName evidence="4 13">Threonylcarbamoyl-AMP synthase</fullName>
        <shortName evidence="13">TC-AMP synthase</shortName>
        <ecNumber evidence="3 13">2.7.7.87</ecNumber>
    </recommendedName>
    <alternativeName>
        <fullName evidence="11 13">L-threonylcarbamoyladenylate synthase</fullName>
    </alternativeName>
</protein>
<name>A0A9D2CZL3_9FIRM</name>
<dbReference type="Pfam" id="PF01300">
    <property type="entry name" value="Sua5_yciO_yrdC"/>
    <property type="match status" value="1"/>
</dbReference>
<feature type="binding site" evidence="14">
    <location>
        <position position="114"/>
    </location>
    <ligand>
        <name>ATP</name>
        <dbReference type="ChEBI" id="CHEBI:30616"/>
    </ligand>
</feature>
<evidence type="ECO:0000256" key="3">
    <source>
        <dbReference type="ARBA" id="ARBA00012584"/>
    </source>
</evidence>
<feature type="binding site" evidence="14">
    <location>
        <position position="64"/>
    </location>
    <ligand>
        <name>L-threonine</name>
        <dbReference type="ChEBI" id="CHEBI:57926"/>
    </ligand>
</feature>
<dbReference type="GO" id="GO:0005524">
    <property type="term" value="F:ATP binding"/>
    <property type="evidence" value="ECO:0007669"/>
    <property type="project" value="UniProtKB-UniRule"/>
</dbReference>
<dbReference type="PROSITE" id="PS51163">
    <property type="entry name" value="YRDC"/>
    <property type="match status" value="1"/>
</dbReference>
<feature type="binding site" evidence="14">
    <location>
        <position position="138"/>
    </location>
    <ligand>
        <name>L-threonine</name>
        <dbReference type="ChEBI" id="CHEBI:57926"/>
    </ligand>
</feature>
<comment type="function">
    <text evidence="13">Required for the formation of a threonylcarbamoyl group on adenosine at position 37 (t(6)A37) in tRNAs that read codons beginning with adenine.</text>
</comment>
<dbReference type="Proteomes" id="UP000824132">
    <property type="component" value="Unassembled WGS sequence"/>
</dbReference>
<evidence type="ECO:0000256" key="1">
    <source>
        <dbReference type="ARBA" id="ARBA00004496"/>
    </source>
</evidence>
<reference evidence="16" key="2">
    <citation type="submission" date="2021-04" db="EMBL/GenBank/DDBJ databases">
        <authorList>
            <person name="Gilroy R."/>
        </authorList>
    </citation>
    <scope>NUCLEOTIDE SEQUENCE</scope>
    <source>
        <strain evidence="16">CHK187-5294</strain>
    </source>
</reference>
<dbReference type="PANTHER" id="PTHR17490:SF16">
    <property type="entry name" value="THREONYLCARBAMOYL-AMP SYNTHASE"/>
    <property type="match status" value="1"/>
</dbReference>
<dbReference type="GO" id="GO:0003725">
    <property type="term" value="F:double-stranded RNA binding"/>
    <property type="evidence" value="ECO:0007669"/>
    <property type="project" value="UniProtKB-UniRule"/>
</dbReference>
<evidence type="ECO:0000313" key="17">
    <source>
        <dbReference type="Proteomes" id="UP000824132"/>
    </source>
</evidence>
<dbReference type="EC" id="2.7.7.87" evidence="3 13"/>
<dbReference type="InterPro" id="IPR017945">
    <property type="entry name" value="DHBP_synth_RibB-like_a/b_dom"/>
</dbReference>
<keyword evidence="5 13" id="KW-0963">Cytoplasm</keyword>
<dbReference type="InterPro" id="IPR006070">
    <property type="entry name" value="Sua5-like_dom"/>
</dbReference>
<feature type="domain" description="YrdC-like" evidence="15">
    <location>
        <begin position="10"/>
        <end position="196"/>
    </location>
</feature>
<evidence type="ECO:0000256" key="2">
    <source>
        <dbReference type="ARBA" id="ARBA00007663"/>
    </source>
</evidence>
<dbReference type="FunFam" id="3.90.870.10:FF:000009">
    <property type="entry name" value="Threonylcarbamoyl-AMP synthase, putative"/>
    <property type="match status" value="1"/>
</dbReference>
<evidence type="ECO:0000256" key="9">
    <source>
        <dbReference type="ARBA" id="ARBA00022741"/>
    </source>
</evidence>
<feature type="binding site" evidence="14">
    <location>
        <position position="59"/>
    </location>
    <ligand>
        <name>ATP</name>
        <dbReference type="ChEBI" id="CHEBI:30616"/>
    </ligand>
</feature>
<comment type="subcellular location">
    <subcellularLocation>
        <location evidence="1 13">Cytoplasm</location>
    </subcellularLocation>
</comment>
<sequence>MFTQIKQINQDSLAEAKRWLESGESVAFPTETVYGLGGDARRDDSVRKIYEIKGRPSDNPLIVHVHKDFDLSSLVYDERPYAAELRKAFLPGPLTLVYKSRGAVSNLVSCGLDTLAVRVPSHAGAQEFLKFVDMPIAAPSANISKHISPVSAEHVYEDLKGKLPLILDGGRCTGGIESTVCDVTGEYPVVLRTGLVSAEMIAQVTGKCDVYIPKSGERVRSPGMKYKHYAPKCRTRLFSSEQLNEAHEEFLSLQKSGLRVFVLCEESELGAFPEEYVLNLGNTEKEMAANLYELLHKGEKIADVIVAIEPKKKDGVMAGVLNRLTKACAEE</sequence>
<dbReference type="NCBIfam" id="TIGR00057">
    <property type="entry name" value="L-threonylcarbamoyladenylate synthase"/>
    <property type="match status" value="1"/>
</dbReference>
<evidence type="ECO:0000256" key="5">
    <source>
        <dbReference type="ARBA" id="ARBA00022490"/>
    </source>
</evidence>
<dbReference type="InterPro" id="IPR050156">
    <property type="entry name" value="TC-AMP_synthase_SUA5"/>
</dbReference>
<comment type="caution">
    <text evidence="16">The sequence shown here is derived from an EMBL/GenBank/DDBJ whole genome shotgun (WGS) entry which is preliminary data.</text>
</comment>
<feature type="binding site" evidence="14">
    <location>
        <position position="178"/>
    </location>
    <ligand>
        <name>L-threonine</name>
        <dbReference type="ChEBI" id="CHEBI:57926"/>
    </ligand>
</feature>
<proteinExistence type="inferred from homology"/>
<keyword evidence="6 13" id="KW-0808">Transferase</keyword>
<evidence type="ECO:0000256" key="4">
    <source>
        <dbReference type="ARBA" id="ARBA00015492"/>
    </source>
</evidence>
<feature type="binding site" evidence="14">
    <location>
        <position position="140"/>
    </location>
    <ligand>
        <name>ATP</name>
        <dbReference type="ChEBI" id="CHEBI:30616"/>
    </ligand>
</feature>
<keyword evidence="9 13" id="KW-0547">Nucleotide-binding</keyword>